<evidence type="ECO:0000313" key="2">
    <source>
        <dbReference type="EMBL" id="RRJ23633.1"/>
    </source>
</evidence>
<dbReference type="NCBIfam" id="NF002542">
    <property type="entry name" value="PRK02101.1-3"/>
    <property type="match status" value="1"/>
</dbReference>
<keyword evidence="3" id="KW-1185">Reference proteome</keyword>
<protein>
    <recommendedName>
        <fullName evidence="1">UPF0246 protein EIK76_06135</fullName>
    </recommendedName>
</protein>
<dbReference type="PANTHER" id="PTHR30283:SF4">
    <property type="entry name" value="PEROXIDE STRESS RESISTANCE PROTEIN YAAA"/>
    <property type="match status" value="1"/>
</dbReference>
<reference evidence="2 3" key="1">
    <citation type="submission" date="2018-11" db="EMBL/GenBank/DDBJ databases">
        <title>Draft genome analysis of Rheinheimera mesophila isolated from an industrial waste site.</title>
        <authorList>
            <person name="Yu Q."/>
            <person name="Qi Y."/>
            <person name="Zhang H."/>
            <person name="Lu Y."/>
            <person name="Pu J."/>
        </authorList>
    </citation>
    <scope>NUCLEOTIDE SEQUENCE [LARGE SCALE GENOMIC DNA]</scope>
    <source>
        <strain evidence="2 3">IITR13</strain>
    </source>
</reference>
<dbReference type="InterPro" id="IPR005583">
    <property type="entry name" value="YaaA"/>
</dbReference>
<dbReference type="HAMAP" id="MF_00652">
    <property type="entry name" value="UPF0246"/>
    <property type="match status" value="1"/>
</dbReference>
<sequence length="259" mass="29318">MLMVISPAKDLDYQSPLSVTAFTQPALLDQSLELMPYCRDLTPAQLSSLMQISDKLAGLNAARFAQWSTPFTADNARQALFAFNGDVYQGLQASSLKQHELDYAQQHLRILSGLYGVLRPLDLMQPYRLEMGTALENGRGKNLYQFWGDRISTELNQQLEQLNSAILLNLASQEYFKAVDKKALKAKVLNVEFKDFKNGQYKIISFFAKKARGLMARYVIEQQIDQVEGLKQFNSAGYQFSSAESKADTLVFTRMQQQD</sequence>
<dbReference type="OrthoDB" id="9777133at2"/>
<evidence type="ECO:0000313" key="3">
    <source>
        <dbReference type="Proteomes" id="UP000276260"/>
    </source>
</evidence>
<comment type="similarity">
    <text evidence="1">Belongs to the UPF0246 family.</text>
</comment>
<dbReference type="EMBL" id="RRCF01000001">
    <property type="protein sequence ID" value="RRJ23633.1"/>
    <property type="molecule type" value="Genomic_DNA"/>
</dbReference>
<name>A0A3P3QTJ0_9GAMM</name>
<dbReference type="RefSeq" id="WP_046518301.1">
    <property type="nucleotide sequence ID" value="NZ_LAVS01000001.1"/>
</dbReference>
<dbReference type="GO" id="GO:0033194">
    <property type="term" value="P:response to hydroperoxide"/>
    <property type="evidence" value="ECO:0007669"/>
    <property type="project" value="TreeGrafter"/>
</dbReference>
<organism evidence="2 3">
    <name type="scientific">Rheinheimera mesophila</name>
    <dbReference type="NCBI Taxonomy" id="1547515"/>
    <lineage>
        <taxon>Bacteria</taxon>
        <taxon>Pseudomonadati</taxon>
        <taxon>Pseudomonadota</taxon>
        <taxon>Gammaproteobacteria</taxon>
        <taxon>Chromatiales</taxon>
        <taxon>Chromatiaceae</taxon>
        <taxon>Rheinheimera</taxon>
    </lineage>
</organism>
<evidence type="ECO:0000256" key="1">
    <source>
        <dbReference type="HAMAP-Rule" id="MF_00652"/>
    </source>
</evidence>
<gene>
    <name evidence="2" type="primary">yaaA</name>
    <name evidence="2" type="ORF">EIK76_06135</name>
</gene>
<dbReference type="AlphaFoldDB" id="A0A3P3QTJ0"/>
<proteinExistence type="inferred from homology"/>
<dbReference type="NCBIfam" id="NF002541">
    <property type="entry name" value="PRK02101.1-1"/>
    <property type="match status" value="1"/>
</dbReference>
<dbReference type="GO" id="GO:0005829">
    <property type="term" value="C:cytosol"/>
    <property type="evidence" value="ECO:0007669"/>
    <property type="project" value="TreeGrafter"/>
</dbReference>
<comment type="caution">
    <text evidence="2">The sequence shown here is derived from an EMBL/GenBank/DDBJ whole genome shotgun (WGS) entry which is preliminary data.</text>
</comment>
<dbReference type="PANTHER" id="PTHR30283">
    <property type="entry name" value="PEROXIDE STRESS RESPONSE PROTEIN YAAA"/>
    <property type="match status" value="1"/>
</dbReference>
<dbReference type="Pfam" id="PF03883">
    <property type="entry name" value="H2O2_YaaD"/>
    <property type="match status" value="1"/>
</dbReference>
<accession>A0A3P3QTJ0</accession>
<dbReference type="Proteomes" id="UP000276260">
    <property type="component" value="Unassembled WGS sequence"/>
</dbReference>